<dbReference type="Proteomes" id="UP000293562">
    <property type="component" value="Unassembled WGS sequence"/>
</dbReference>
<evidence type="ECO:0000256" key="1">
    <source>
        <dbReference type="ARBA" id="ARBA00004141"/>
    </source>
</evidence>
<evidence type="ECO:0000256" key="5">
    <source>
        <dbReference type="ARBA" id="ARBA00023136"/>
    </source>
</evidence>
<protein>
    <submittedName>
        <fullName evidence="7">TspO/MBR related protein</fullName>
    </submittedName>
</protein>
<dbReference type="Gene3D" id="1.20.1260.100">
    <property type="entry name" value="TspO/MBR protein"/>
    <property type="match status" value="1"/>
</dbReference>
<dbReference type="InterPro" id="IPR004307">
    <property type="entry name" value="TspO_MBR"/>
</dbReference>
<comment type="similarity">
    <text evidence="2">Belongs to the TspO/BZRP family.</text>
</comment>
<dbReference type="RefSeq" id="WP_130305452.1">
    <property type="nucleotide sequence ID" value="NZ_SHKN01000001.1"/>
</dbReference>
<dbReference type="CDD" id="cd15904">
    <property type="entry name" value="TSPO_MBR"/>
    <property type="match status" value="1"/>
</dbReference>
<evidence type="ECO:0000313" key="8">
    <source>
        <dbReference type="Proteomes" id="UP000293562"/>
    </source>
</evidence>
<comment type="caution">
    <text evidence="7">The sequence shown here is derived from an EMBL/GenBank/DDBJ whole genome shotgun (WGS) entry which is preliminary data.</text>
</comment>
<dbReference type="EMBL" id="SHKN01000001">
    <property type="protein sequence ID" value="RZT95489.1"/>
    <property type="molecule type" value="Genomic_DNA"/>
</dbReference>
<evidence type="ECO:0000256" key="4">
    <source>
        <dbReference type="ARBA" id="ARBA00022989"/>
    </source>
</evidence>
<accession>A0A4Q7VHD5</accession>
<gene>
    <name evidence="7" type="ORF">EV201_0109</name>
</gene>
<feature type="transmembrane region" description="Helical" evidence="6">
    <location>
        <begin position="129"/>
        <end position="150"/>
    </location>
</feature>
<dbReference type="AlphaFoldDB" id="A0A4Q7VHD5"/>
<dbReference type="PANTHER" id="PTHR10057:SF0">
    <property type="entry name" value="TRANSLOCATOR PROTEIN"/>
    <property type="match status" value="1"/>
</dbReference>
<organism evidence="7 8">
    <name type="scientific">Ancylomarina subtilis</name>
    <dbReference type="NCBI Taxonomy" id="1639035"/>
    <lineage>
        <taxon>Bacteria</taxon>
        <taxon>Pseudomonadati</taxon>
        <taxon>Bacteroidota</taxon>
        <taxon>Bacteroidia</taxon>
        <taxon>Marinilabiliales</taxon>
        <taxon>Marinifilaceae</taxon>
        <taxon>Ancylomarina</taxon>
    </lineage>
</organism>
<evidence type="ECO:0000313" key="7">
    <source>
        <dbReference type="EMBL" id="RZT95489.1"/>
    </source>
</evidence>
<feature type="transmembrane region" description="Helical" evidence="6">
    <location>
        <begin position="102"/>
        <end position="120"/>
    </location>
</feature>
<name>A0A4Q7VHD5_9BACT</name>
<keyword evidence="4 6" id="KW-1133">Transmembrane helix</keyword>
<sequence>MNKKLTLFLILNFTALFIAGIFTGDGVPSNWYQHLNKAPWTPPGWLFGIAWTFIMICFAYYMSYLFQSTKKTQKIIILYSLQWLLNSLWAPVYFYYHNILGGLMIIISLLLLIIFFFVYYKQALGFKSILIVPYVIWMFIATSLNLYTFLYN</sequence>
<feature type="transmembrane region" description="Helical" evidence="6">
    <location>
        <begin position="44"/>
        <end position="64"/>
    </location>
</feature>
<dbReference type="PANTHER" id="PTHR10057">
    <property type="entry name" value="PERIPHERAL-TYPE BENZODIAZEPINE RECEPTOR"/>
    <property type="match status" value="1"/>
</dbReference>
<evidence type="ECO:0000256" key="2">
    <source>
        <dbReference type="ARBA" id="ARBA00007524"/>
    </source>
</evidence>
<feature type="transmembrane region" description="Helical" evidence="6">
    <location>
        <begin position="76"/>
        <end position="96"/>
    </location>
</feature>
<keyword evidence="5 6" id="KW-0472">Membrane</keyword>
<dbReference type="GO" id="GO:0016020">
    <property type="term" value="C:membrane"/>
    <property type="evidence" value="ECO:0007669"/>
    <property type="project" value="UniProtKB-SubCell"/>
</dbReference>
<evidence type="ECO:0000256" key="3">
    <source>
        <dbReference type="ARBA" id="ARBA00022692"/>
    </source>
</evidence>
<proteinExistence type="inferred from homology"/>
<dbReference type="PIRSF" id="PIRSF005859">
    <property type="entry name" value="PBR"/>
    <property type="match status" value="1"/>
</dbReference>
<keyword evidence="8" id="KW-1185">Reference proteome</keyword>
<dbReference type="GO" id="GO:0033013">
    <property type="term" value="P:tetrapyrrole metabolic process"/>
    <property type="evidence" value="ECO:0007669"/>
    <property type="project" value="UniProtKB-ARBA"/>
</dbReference>
<reference evidence="7 8" key="1">
    <citation type="submission" date="2019-02" db="EMBL/GenBank/DDBJ databases">
        <title>Genomic Encyclopedia of Type Strains, Phase IV (KMG-IV): sequencing the most valuable type-strain genomes for metagenomic binning, comparative biology and taxonomic classification.</title>
        <authorList>
            <person name="Goeker M."/>
        </authorList>
    </citation>
    <scope>NUCLEOTIDE SEQUENCE [LARGE SCALE GENOMIC DNA]</scope>
    <source>
        <strain evidence="7 8">DSM 28825</strain>
    </source>
</reference>
<keyword evidence="3 6" id="KW-0812">Transmembrane</keyword>
<dbReference type="OrthoDB" id="9795496at2"/>
<dbReference type="InterPro" id="IPR038330">
    <property type="entry name" value="TspO/MBR-related_sf"/>
</dbReference>
<feature type="transmembrane region" description="Helical" evidence="6">
    <location>
        <begin position="7"/>
        <end position="24"/>
    </location>
</feature>
<comment type="subcellular location">
    <subcellularLocation>
        <location evidence="1">Membrane</location>
        <topology evidence="1">Multi-pass membrane protein</topology>
    </subcellularLocation>
</comment>
<dbReference type="Pfam" id="PF03073">
    <property type="entry name" value="TspO_MBR"/>
    <property type="match status" value="1"/>
</dbReference>
<evidence type="ECO:0000256" key="6">
    <source>
        <dbReference type="SAM" id="Phobius"/>
    </source>
</evidence>